<dbReference type="OrthoDB" id="5450120at2"/>
<sequence length="356" mass="38890">MAIRSDKRRIRELNRTDKASALLKRAGMALALLLANPVAGHAAGFDCRKAASGAEKAICADATLSRLDGDLAAAWKRTLAEAGDAGALKASQRDWLTQRDACGSDTRCLVDRYHERLSVLGNARFGTGDRWQQTWSLDTGSATSGGQLTFTGTPPTLHFTIGANAGAHTGELEGDVVLHGERATFRENKCQLDFRRQGARIHVTQTGNDGDCGAGMGVYYDGDYVPASTFEARSKPDLLSLKVVTGNQQNAAARALLGKDYVTLVDIIDVRSRGDDEDALGANVSEYFVRGIANTNAAIVMSRGDRLWIGMLVFDARNQVRMRYYTNVPAWKKRVPRTIQAWRDRIDSQLPIDLMR</sequence>
<feature type="domain" description="Lysozyme inhibitor LprI-like N-terminal" evidence="1">
    <location>
        <begin position="47"/>
        <end position="111"/>
    </location>
</feature>
<evidence type="ECO:0000313" key="2">
    <source>
        <dbReference type="EMBL" id="KVG56577.1"/>
    </source>
</evidence>
<reference evidence="2 3" key="1">
    <citation type="submission" date="2015-11" db="EMBL/GenBank/DDBJ databases">
        <title>Expanding the genomic diversity of Burkholderia species for the development of highly accurate diagnostics.</title>
        <authorList>
            <person name="Sahl J."/>
            <person name="Keim P."/>
            <person name="Wagner D."/>
        </authorList>
    </citation>
    <scope>NUCLEOTIDE SEQUENCE [LARGE SCALE GENOMIC DNA]</scope>
    <source>
        <strain evidence="2 3">MSMB2036</strain>
    </source>
</reference>
<gene>
    <name evidence="2" type="ORF">WJ33_36730</name>
</gene>
<evidence type="ECO:0000259" key="1">
    <source>
        <dbReference type="Pfam" id="PF07007"/>
    </source>
</evidence>
<dbReference type="InterPro" id="IPR009739">
    <property type="entry name" value="LprI-like_N"/>
</dbReference>
<dbReference type="InterPro" id="IPR052755">
    <property type="entry name" value="Lysozyme_Inhibitor_LprI"/>
</dbReference>
<dbReference type="Gene3D" id="1.20.1270.180">
    <property type="match status" value="1"/>
</dbReference>
<organism evidence="2 3">
    <name type="scientific">Burkholderia ubonensis</name>
    <dbReference type="NCBI Taxonomy" id="101571"/>
    <lineage>
        <taxon>Bacteria</taxon>
        <taxon>Pseudomonadati</taxon>
        <taxon>Pseudomonadota</taxon>
        <taxon>Betaproteobacteria</taxon>
        <taxon>Burkholderiales</taxon>
        <taxon>Burkholderiaceae</taxon>
        <taxon>Burkholderia</taxon>
        <taxon>Burkholderia cepacia complex</taxon>
    </lineage>
</organism>
<dbReference type="Pfam" id="PF07007">
    <property type="entry name" value="LprI"/>
    <property type="match status" value="1"/>
</dbReference>
<dbReference type="PANTHER" id="PTHR37549">
    <property type="entry name" value="LIPOPROTEIN LPRI"/>
    <property type="match status" value="1"/>
</dbReference>
<dbReference type="AlphaFoldDB" id="A0A103QVY2"/>
<name>A0A103QVY2_9BURK</name>
<proteinExistence type="predicted"/>
<dbReference type="GO" id="GO:0005576">
    <property type="term" value="C:extracellular region"/>
    <property type="evidence" value="ECO:0007669"/>
    <property type="project" value="TreeGrafter"/>
</dbReference>
<comment type="caution">
    <text evidence="2">The sequence shown here is derived from an EMBL/GenBank/DDBJ whole genome shotgun (WGS) entry which is preliminary data.</text>
</comment>
<dbReference type="Proteomes" id="UP000064029">
    <property type="component" value="Unassembled WGS sequence"/>
</dbReference>
<accession>A0A103QVY2</accession>
<dbReference type="PANTHER" id="PTHR37549:SF1">
    <property type="entry name" value="LIPOPROTEIN LPRI"/>
    <property type="match status" value="1"/>
</dbReference>
<protein>
    <recommendedName>
        <fullName evidence="1">Lysozyme inhibitor LprI-like N-terminal domain-containing protein</fullName>
    </recommendedName>
</protein>
<dbReference type="EMBL" id="LOXM01000255">
    <property type="protein sequence ID" value="KVG56577.1"/>
    <property type="molecule type" value="Genomic_DNA"/>
</dbReference>
<evidence type="ECO:0000313" key="3">
    <source>
        <dbReference type="Proteomes" id="UP000064029"/>
    </source>
</evidence>